<protein>
    <submittedName>
        <fullName evidence="3">Uncharacterized protein</fullName>
    </submittedName>
</protein>
<keyword evidence="4" id="KW-1185">Reference proteome</keyword>
<sequence length="782" mass="88875">MRLLVLCLSIFVSIGAAGAATLPKEDATLDQSCRPSPSLHRWQNPHEHIRAQPALAKRADSQDNWLNEAFEMPSPTQHWLNRVSEAPIASPEKTLYLDEERFQDPWRGWTAAPDAPVQDGRKGHTDSAHDAGAEMHHPNLNNPAGFHPTPYSTYEYSRSTTNTMPPQHIEQSNHQSWNYPNSQASSHQPSMPQQQPSSASRPHHDEHLTDWNEVMAMYEDLMHSGDLTQEDSARFMTQCYPSGASHSGEERHDGASSSPKSAAEGETISVEEAKGKKGPYNVNKTPLLTKEELRCALKVSIEKPRLKPKKHLHSRREQRLMADKTRKEFERLLMQRNNQQIKERNASQRMASGMAEKKKAATGTDDQERKRLFKKLRAIQTGSQKGSSWDIGDTNLAKQVSKTTDDRGKKLMVRYENVFPLIEEHWRKDRKILGKLDKNPLGMSAETYVENLEGKLEKEEKTKKDSPLTTNAMPPQHNEQRNHQSLNSLNSQKSSHQPSMPQHQPSSASRSRHDEHSTGWKEVMPMYEGLMRSGDLTQEDFDRFMTQCYPSRASHSGEERHDGASSSPKSAAEGETISVEEAKGKQITYDPKKIPLLTKEDLCCALDFYIKKSKLQPGKRLHSQNEPLNDKLNAIERGSQMGSSWDIDDTNLIKEISEVTGRKGERLMGKYERLLPTIMDYWRRDRRILVKLDENPLEMDAQSLNYFLFSDVSKERFATNLLAVQSQLLFERKVQDQFSRSAQTAPGFARGAFIVIKESRLGKEKSWACLATCKRSSEEEEA</sequence>
<keyword evidence="2" id="KW-0732">Signal</keyword>
<feature type="chain" id="PRO_5016422159" evidence="2">
    <location>
        <begin position="20"/>
        <end position="782"/>
    </location>
</feature>
<dbReference type="InParanoid" id="A0A316YCP5"/>
<feature type="compositionally biased region" description="Basic and acidic residues" evidence="1">
    <location>
        <begin position="452"/>
        <end position="466"/>
    </location>
</feature>
<feature type="region of interest" description="Disordered" evidence="1">
    <location>
        <begin position="342"/>
        <end position="367"/>
    </location>
</feature>
<reference evidence="3 4" key="1">
    <citation type="journal article" date="2018" name="Mol. Biol. Evol.">
        <title>Broad Genomic Sampling Reveals a Smut Pathogenic Ancestry of the Fungal Clade Ustilaginomycotina.</title>
        <authorList>
            <person name="Kijpornyongpan T."/>
            <person name="Mondo S.J."/>
            <person name="Barry K."/>
            <person name="Sandor L."/>
            <person name="Lee J."/>
            <person name="Lipzen A."/>
            <person name="Pangilinan J."/>
            <person name="LaButti K."/>
            <person name="Hainaut M."/>
            <person name="Henrissat B."/>
            <person name="Grigoriev I.V."/>
            <person name="Spatafora J.W."/>
            <person name="Aime M.C."/>
        </authorList>
    </citation>
    <scope>NUCLEOTIDE SEQUENCE [LARGE SCALE GENOMIC DNA]</scope>
    <source>
        <strain evidence="3 4">MCA 4198</strain>
    </source>
</reference>
<proteinExistence type="predicted"/>
<feature type="compositionally biased region" description="Polar residues" evidence="1">
    <location>
        <begin position="498"/>
        <end position="509"/>
    </location>
</feature>
<evidence type="ECO:0000256" key="2">
    <source>
        <dbReference type="SAM" id="SignalP"/>
    </source>
</evidence>
<feature type="region of interest" description="Disordered" evidence="1">
    <location>
        <begin position="452"/>
        <end position="519"/>
    </location>
</feature>
<accession>A0A316YCP5</accession>
<dbReference type="Proteomes" id="UP000245768">
    <property type="component" value="Unassembled WGS sequence"/>
</dbReference>
<feature type="signal peptide" evidence="2">
    <location>
        <begin position="1"/>
        <end position="19"/>
    </location>
</feature>
<dbReference type="EMBL" id="KZ819641">
    <property type="protein sequence ID" value="PWN86971.1"/>
    <property type="molecule type" value="Genomic_DNA"/>
</dbReference>
<dbReference type="GeneID" id="37042060"/>
<feature type="compositionally biased region" description="Basic and acidic residues" evidence="1">
    <location>
        <begin position="119"/>
        <end position="137"/>
    </location>
</feature>
<evidence type="ECO:0000256" key="1">
    <source>
        <dbReference type="SAM" id="MobiDB-lite"/>
    </source>
</evidence>
<feature type="compositionally biased region" description="Low complexity" evidence="1">
    <location>
        <begin position="483"/>
        <end position="497"/>
    </location>
</feature>
<feature type="region of interest" description="Disordered" evidence="1">
    <location>
        <begin position="107"/>
        <end position="205"/>
    </location>
</feature>
<gene>
    <name evidence="3" type="ORF">FA10DRAFT_262768</name>
</gene>
<dbReference type="RefSeq" id="XP_025374169.1">
    <property type="nucleotide sequence ID" value="XM_025520144.1"/>
</dbReference>
<feature type="region of interest" description="Disordered" evidence="1">
    <location>
        <begin position="552"/>
        <end position="579"/>
    </location>
</feature>
<name>A0A316YCP5_9BASI</name>
<evidence type="ECO:0000313" key="3">
    <source>
        <dbReference type="EMBL" id="PWN86971.1"/>
    </source>
</evidence>
<evidence type="ECO:0000313" key="4">
    <source>
        <dbReference type="Proteomes" id="UP000245768"/>
    </source>
</evidence>
<dbReference type="AlphaFoldDB" id="A0A316YCP5"/>
<feature type="compositionally biased region" description="Low complexity" evidence="1">
    <location>
        <begin position="182"/>
        <end position="200"/>
    </location>
</feature>
<feature type="region of interest" description="Disordered" evidence="1">
    <location>
        <begin position="239"/>
        <end position="281"/>
    </location>
</feature>
<organism evidence="3 4">
    <name type="scientific">Acaromyces ingoldii</name>
    <dbReference type="NCBI Taxonomy" id="215250"/>
    <lineage>
        <taxon>Eukaryota</taxon>
        <taxon>Fungi</taxon>
        <taxon>Dikarya</taxon>
        <taxon>Basidiomycota</taxon>
        <taxon>Ustilaginomycotina</taxon>
        <taxon>Exobasidiomycetes</taxon>
        <taxon>Exobasidiales</taxon>
        <taxon>Cryptobasidiaceae</taxon>
        <taxon>Acaromyces</taxon>
    </lineage>
</organism>
<feature type="compositionally biased region" description="Polar residues" evidence="1">
    <location>
        <begin position="150"/>
        <end position="181"/>
    </location>
</feature>